<reference evidence="1 2" key="1">
    <citation type="submission" date="2019-05" db="EMBL/GenBank/DDBJ databases">
        <title>Another draft genome of Portunus trituberculatus and its Hox gene families provides insights of decapod evolution.</title>
        <authorList>
            <person name="Jeong J.-H."/>
            <person name="Song I."/>
            <person name="Kim S."/>
            <person name="Choi T."/>
            <person name="Kim D."/>
            <person name="Ryu S."/>
            <person name="Kim W."/>
        </authorList>
    </citation>
    <scope>NUCLEOTIDE SEQUENCE [LARGE SCALE GENOMIC DNA]</scope>
    <source>
        <tissue evidence="1">Muscle</tissue>
    </source>
</reference>
<evidence type="ECO:0000313" key="2">
    <source>
        <dbReference type="Proteomes" id="UP000324222"/>
    </source>
</evidence>
<protein>
    <submittedName>
        <fullName evidence="1">Uncharacterized protein</fullName>
    </submittedName>
</protein>
<keyword evidence="2" id="KW-1185">Reference proteome</keyword>
<comment type="caution">
    <text evidence="1">The sequence shown here is derived from an EMBL/GenBank/DDBJ whole genome shotgun (WGS) entry which is preliminary data.</text>
</comment>
<accession>A0A5B7CFZ3</accession>
<organism evidence="1 2">
    <name type="scientific">Portunus trituberculatus</name>
    <name type="common">Swimming crab</name>
    <name type="synonym">Neptunus trituberculatus</name>
    <dbReference type="NCBI Taxonomy" id="210409"/>
    <lineage>
        <taxon>Eukaryota</taxon>
        <taxon>Metazoa</taxon>
        <taxon>Ecdysozoa</taxon>
        <taxon>Arthropoda</taxon>
        <taxon>Crustacea</taxon>
        <taxon>Multicrustacea</taxon>
        <taxon>Malacostraca</taxon>
        <taxon>Eumalacostraca</taxon>
        <taxon>Eucarida</taxon>
        <taxon>Decapoda</taxon>
        <taxon>Pleocyemata</taxon>
        <taxon>Brachyura</taxon>
        <taxon>Eubrachyura</taxon>
        <taxon>Portunoidea</taxon>
        <taxon>Portunidae</taxon>
        <taxon>Portuninae</taxon>
        <taxon>Portunus</taxon>
    </lineage>
</organism>
<dbReference type="EMBL" id="VSRR010000035">
    <property type="protein sequence ID" value="MPC08562.1"/>
    <property type="molecule type" value="Genomic_DNA"/>
</dbReference>
<dbReference type="AlphaFoldDB" id="A0A5B7CFZ3"/>
<evidence type="ECO:0000313" key="1">
    <source>
        <dbReference type="EMBL" id="MPC08562.1"/>
    </source>
</evidence>
<sequence length="76" mass="9051">MSELMNESFKSIFYEEGEFIEPSHQATQEGLRGIMLEKQKIKELLEKVDKQLHKRQSSYTHFTLTMEVHDESLEYV</sequence>
<name>A0A5B7CFZ3_PORTR</name>
<dbReference type="Proteomes" id="UP000324222">
    <property type="component" value="Unassembled WGS sequence"/>
</dbReference>
<proteinExistence type="predicted"/>
<gene>
    <name evidence="1" type="ORF">E2C01_001151</name>
</gene>